<protein>
    <submittedName>
        <fullName evidence="1">Uncharacterized protein</fullName>
    </submittedName>
</protein>
<reference evidence="1 2" key="1">
    <citation type="submission" date="2020-12" db="EMBL/GenBank/DDBJ databases">
        <title>Metabolic potential, ecology and presence of endohyphal bacteria is reflected in genomic diversity of Mucoromycotina.</title>
        <authorList>
            <person name="Muszewska A."/>
            <person name="Okrasinska A."/>
            <person name="Steczkiewicz K."/>
            <person name="Drgas O."/>
            <person name="Orlowska M."/>
            <person name="Perlinska-Lenart U."/>
            <person name="Aleksandrzak-Piekarczyk T."/>
            <person name="Szatraj K."/>
            <person name="Zielenkiewicz U."/>
            <person name="Pilsyk S."/>
            <person name="Malc E."/>
            <person name="Mieczkowski P."/>
            <person name="Kruszewska J.S."/>
            <person name="Biernat P."/>
            <person name="Pawlowska J."/>
        </authorList>
    </citation>
    <scope>NUCLEOTIDE SEQUENCE [LARGE SCALE GENOMIC DNA]</scope>
    <source>
        <strain evidence="1 2">CBS 142.35</strain>
    </source>
</reference>
<dbReference type="Gene3D" id="3.30.350.10">
    <property type="entry name" value="Subtilisin inhibitor-like"/>
    <property type="match status" value="1"/>
</dbReference>
<gene>
    <name evidence="1" type="ORF">INT45_005276</name>
</gene>
<organism evidence="1 2">
    <name type="scientific">Circinella minor</name>
    <dbReference type="NCBI Taxonomy" id="1195481"/>
    <lineage>
        <taxon>Eukaryota</taxon>
        <taxon>Fungi</taxon>
        <taxon>Fungi incertae sedis</taxon>
        <taxon>Mucoromycota</taxon>
        <taxon>Mucoromycotina</taxon>
        <taxon>Mucoromycetes</taxon>
        <taxon>Mucorales</taxon>
        <taxon>Lichtheimiaceae</taxon>
        <taxon>Circinella</taxon>
    </lineage>
</organism>
<accession>A0A8H7RW98</accession>
<keyword evidence="2" id="KW-1185">Reference proteome</keyword>
<dbReference type="Proteomes" id="UP000646827">
    <property type="component" value="Unassembled WGS sequence"/>
</dbReference>
<comment type="caution">
    <text evidence="1">The sequence shown here is derived from an EMBL/GenBank/DDBJ whole genome shotgun (WGS) entry which is preliminary data.</text>
</comment>
<proteinExistence type="predicted"/>
<evidence type="ECO:0000313" key="1">
    <source>
        <dbReference type="EMBL" id="KAG2217392.1"/>
    </source>
</evidence>
<dbReference type="OrthoDB" id="10347580at2759"/>
<dbReference type="GO" id="GO:0004867">
    <property type="term" value="F:serine-type endopeptidase inhibitor activity"/>
    <property type="evidence" value="ECO:0007669"/>
    <property type="project" value="InterPro"/>
</dbReference>
<sequence>MTDLSFTTYVDGPFDGASIDVGANKKVHRTSYNLYCNQRPRISVHPSATAACHELAAYVANAKATGQTLSRLLHDALNQPYDNGEPCEVIGKKATLKIHTGELDGMKIDYTTPESLIFEYSNGCVMKKVAEHANLGHLIVFVDNTSIPMRPQYL</sequence>
<evidence type="ECO:0000313" key="2">
    <source>
        <dbReference type="Proteomes" id="UP000646827"/>
    </source>
</evidence>
<dbReference type="AlphaFoldDB" id="A0A8H7RW98"/>
<dbReference type="EMBL" id="JAEPRB010000302">
    <property type="protein sequence ID" value="KAG2217392.1"/>
    <property type="molecule type" value="Genomic_DNA"/>
</dbReference>
<name>A0A8H7RW98_9FUNG</name>
<dbReference type="InterPro" id="IPR036819">
    <property type="entry name" value="Subtilisin_inhibitor-like_sf"/>
</dbReference>